<sequence length="333" mass="35564">SLKDYVSDEGAGQSDISLFGNVVDMTTSAVTTIGGADINLQANALSMKQFTGLEAISPRSGEGGDINIGADDLILNEAGIRTTSLGGQGGDVNIDANRMHTTDLLLSRIGAENHYLANTEKFYKTGDINITARDSFINERLYVAVTSYTPGGAGNLNINAGTFIGDGPDWFAATEIWISAYQGKTGEIKINADTFDAKQVRMANFAQSDSALKLNESEKAGYGDITINAKDINLEKFTAFTGSTKTSEPTTIGDVKINAENEIIIGQILIYPSKSGSSRWVPQSGMGGDLDFTAKNILSRQDPLKIDPLYYPTIGISGRVSFQAEENLELGVM</sequence>
<gene>
    <name evidence="1" type="ORF">METZ01_LOCUS336339</name>
</gene>
<feature type="non-terminal residue" evidence="1">
    <location>
        <position position="333"/>
    </location>
</feature>
<organism evidence="1">
    <name type="scientific">marine metagenome</name>
    <dbReference type="NCBI Taxonomy" id="408172"/>
    <lineage>
        <taxon>unclassified sequences</taxon>
        <taxon>metagenomes</taxon>
        <taxon>ecological metagenomes</taxon>
    </lineage>
</organism>
<reference evidence="1" key="1">
    <citation type="submission" date="2018-05" db="EMBL/GenBank/DDBJ databases">
        <authorList>
            <person name="Lanie J.A."/>
            <person name="Ng W.-L."/>
            <person name="Kazmierczak K.M."/>
            <person name="Andrzejewski T.M."/>
            <person name="Davidsen T.M."/>
            <person name="Wayne K.J."/>
            <person name="Tettelin H."/>
            <person name="Glass J.I."/>
            <person name="Rusch D."/>
            <person name="Podicherti R."/>
            <person name="Tsui H.-C.T."/>
            <person name="Winkler M.E."/>
        </authorList>
    </citation>
    <scope>NUCLEOTIDE SEQUENCE</scope>
</reference>
<protein>
    <submittedName>
        <fullName evidence="1">Uncharacterized protein</fullName>
    </submittedName>
</protein>
<proteinExistence type="predicted"/>
<feature type="non-terminal residue" evidence="1">
    <location>
        <position position="1"/>
    </location>
</feature>
<dbReference type="AlphaFoldDB" id="A0A382QF39"/>
<dbReference type="EMBL" id="UINC01113705">
    <property type="protein sequence ID" value="SVC83485.1"/>
    <property type="molecule type" value="Genomic_DNA"/>
</dbReference>
<name>A0A382QF39_9ZZZZ</name>
<evidence type="ECO:0000313" key="1">
    <source>
        <dbReference type="EMBL" id="SVC83485.1"/>
    </source>
</evidence>
<accession>A0A382QF39</accession>